<keyword evidence="1" id="KW-0812">Transmembrane</keyword>
<feature type="transmembrane region" description="Helical" evidence="1">
    <location>
        <begin position="47"/>
        <end position="64"/>
    </location>
</feature>
<protein>
    <submittedName>
        <fullName evidence="2">Uncharacterized protein</fullName>
    </submittedName>
</protein>
<dbReference type="AlphaFoldDB" id="A0A1X7TLW2"/>
<organism evidence="2">
    <name type="scientific">Amphimedon queenslandica</name>
    <name type="common">Sponge</name>
    <dbReference type="NCBI Taxonomy" id="400682"/>
    <lineage>
        <taxon>Eukaryota</taxon>
        <taxon>Metazoa</taxon>
        <taxon>Porifera</taxon>
        <taxon>Demospongiae</taxon>
        <taxon>Heteroscleromorpha</taxon>
        <taxon>Haplosclerida</taxon>
        <taxon>Niphatidae</taxon>
        <taxon>Amphimedon</taxon>
    </lineage>
</organism>
<dbReference type="InParanoid" id="A0A1X7TLW2"/>
<keyword evidence="1" id="KW-1133">Transmembrane helix</keyword>
<evidence type="ECO:0000256" key="1">
    <source>
        <dbReference type="SAM" id="Phobius"/>
    </source>
</evidence>
<evidence type="ECO:0000313" key="2">
    <source>
        <dbReference type="EnsemblMetazoa" id="Aqu2.1.15924_001"/>
    </source>
</evidence>
<proteinExistence type="predicted"/>
<keyword evidence="1" id="KW-0472">Membrane</keyword>
<accession>A0A1X7TLW2</accession>
<dbReference type="EnsemblMetazoa" id="Aqu2.1.15924_001">
    <property type="protein sequence ID" value="Aqu2.1.15924_001"/>
    <property type="gene ID" value="Aqu2.1.15924"/>
</dbReference>
<name>A0A1X7TLW2_AMPQE</name>
<reference evidence="2" key="1">
    <citation type="submission" date="2017-05" db="UniProtKB">
        <authorList>
            <consortium name="EnsemblMetazoa"/>
        </authorList>
    </citation>
    <scope>IDENTIFICATION</scope>
</reference>
<sequence>MCVCWKYTMATCGAKSVPLTDKRSITINFVNTLYGDYKSCKVVKQRLVYHAAFSFFKAFLLVMMKSIGPMKKLH</sequence>